<sequence length="446" mass="47804">MGSSLDPLLLLWLQALVLLVPQLAAALSPRFASMVLPLRTQQIPPGSLPRPPSKLYFHHNVSLTVPLTIGNPPQNVSMVLDTGSELSWLRCSAARSGTPSAPSFRPLISSSYRGIPCSAAACRDHTRDLHSPPFCNPANKLCRVSVSYADGSSADGDLSSDVLRVGQSPPLRALFSCVDSPFSSSGEDAVTAGLLGMNRGSLSFISQMGTRRFSYCISDRDSTGLLLLGGDSAALPFPVPLNYTPLIQISLPLPYFDRVAYSVQLEGIRVGAAVLPIPKSVLEPDHTGAGQTMVDSGSQFTFLLGPAYSALKAEFLRQTRGLLAQLKEPSFVFQGAFDTCFRVPVGRAAPPWSGLPAVALMFRGGAEVAVAGERLLYRAPGESRRGGAEAVWCLTFGNSDLVPVEAFIIGHHHQQNVWVEYDLDLARLGFAPVRCDVASQRLGRFL</sequence>
<dbReference type="OrthoDB" id="2747330at2759"/>
<keyword evidence="4" id="KW-0378">Hydrolase</keyword>
<dbReference type="PANTHER" id="PTHR47965">
    <property type="entry name" value="ASPARTYL PROTEASE-RELATED"/>
    <property type="match status" value="1"/>
</dbReference>
<evidence type="ECO:0000313" key="9">
    <source>
        <dbReference type="EMBL" id="CAA7389723.1"/>
    </source>
</evidence>
<evidence type="ECO:0000256" key="1">
    <source>
        <dbReference type="ARBA" id="ARBA00007447"/>
    </source>
</evidence>
<feature type="chain" id="PRO_5029633569" description="Peptidase A1 domain-containing protein" evidence="7">
    <location>
        <begin position="27"/>
        <end position="446"/>
    </location>
</feature>
<keyword evidence="10" id="KW-1185">Reference proteome</keyword>
<dbReference type="AlphaFoldDB" id="A0A7I8K1M0"/>
<dbReference type="FunFam" id="2.40.70.10:FF:000046">
    <property type="entry name" value="Aspartic proteinase PCS1"/>
    <property type="match status" value="1"/>
</dbReference>
<keyword evidence="3" id="KW-0064">Aspartyl protease</keyword>
<feature type="signal peptide" evidence="7">
    <location>
        <begin position="1"/>
        <end position="26"/>
    </location>
</feature>
<dbReference type="Proteomes" id="UP000663760">
    <property type="component" value="Chromosome 1"/>
</dbReference>
<dbReference type="Pfam" id="PF14543">
    <property type="entry name" value="TAXi_N"/>
    <property type="match status" value="1"/>
</dbReference>
<reference evidence="9" key="1">
    <citation type="submission" date="2020-02" db="EMBL/GenBank/DDBJ databases">
        <authorList>
            <person name="Scholz U."/>
            <person name="Mascher M."/>
            <person name="Fiebig A."/>
        </authorList>
    </citation>
    <scope>NUCLEOTIDE SEQUENCE</scope>
</reference>
<feature type="active site" evidence="6">
    <location>
        <position position="81"/>
    </location>
</feature>
<protein>
    <recommendedName>
        <fullName evidence="8">Peptidase A1 domain-containing protein</fullName>
    </recommendedName>
</protein>
<name>A0A7I8K1M0_SPIIN</name>
<keyword evidence="5" id="KW-0325">Glycoprotein</keyword>
<evidence type="ECO:0000256" key="6">
    <source>
        <dbReference type="PIRSR" id="PIRSR601461-1"/>
    </source>
</evidence>
<dbReference type="InterPro" id="IPR033121">
    <property type="entry name" value="PEPTIDASE_A1"/>
</dbReference>
<evidence type="ECO:0000256" key="4">
    <source>
        <dbReference type="ARBA" id="ARBA00022801"/>
    </source>
</evidence>
<dbReference type="InterPro" id="IPR032799">
    <property type="entry name" value="TAXi_C"/>
</dbReference>
<dbReference type="EMBL" id="LR746264">
    <property type="protein sequence ID" value="CAA7389723.1"/>
    <property type="molecule type" value="Genomic_DNA"/>
</dbReference>
<dbReference type="SUPFAM" id="SSF50630">
    <property type="entry name" value="Acid proteases"/>
    <property type="match status" value="1"/>
</dbReference>
<dbReference type="InterPro" id="IPR021109">
    <property type="entry name" value="Peptidase_aspartic_dom_sf"/>
</dbReference>
<evidence type="ECO:0000256" key="3">
    <source>
        <dbReference type="ARBA" id="ARBA00022750"/>
    </source>
</evidence>
<evidence type="ECO:0000259" key="8">
    <source>
        <dbReference type="PROSITE" id="PS51767"/>
    </source>
</evidence>
<keyword evidence="7" id="KW-0732">Signal</keyword>
<dbReference type="InterPro" id="IPR001461">
    <property type="entry name" value="Aspartic_peptidase_A1"/>
</dbReference>
<gene>
    <name evidence="9" type="ORF">SI8410_01001722</name>
</gene>
<feature type="domain" description="Peptidase A1" evidence="8">
    <location>
        <begin position="63"/>
        <end position="431"/>
    </location>
</feature>
<evidence type="ECO:0000256" key="2">
    <source>
        <dbReference type="ARBA" id="ARBA00022670"/>
    </source>
</evidence>
<dbReference type="FunFam" id="2.40.70.10:FF:000073">
    <property type="entry name" value="Aspartic proteinase PCS1"/>
    <property type="match status" value="1"/>
</dbReference>
<dbReference type="CDD" id="cd05476">
    <property type="entry name" value="pepsin_A_like_plant"/>
    <property type="match status" value="1"/>
</dbReference>
<comment type="similarity">
    <text evidence="1">Belongs to the peptidase A1 family.</text>
</comment>
<dbReference type="InterPro" id="IPR034161">
    <property type="entry name" value="Pepsin-like_plant"/>
</dbReference>
<feature type="active site" evidence="6">
    <location>
        <position position="295"/>
    </location>
</feature>
<dbReference type="InterPro" id="IPR032861">
    <property type="entry name" value="TAXi_N"/>
</dbReference>
<dbReference type="PROSITE" id="PS00141">
    <property type="entry name" value="ASP_PROTEASE"/>
    <property type="match status" value="1"/>
</dbReference>
<dbReference type="GO" id="GO:0004190">
    <property type="term" value="F:aspartic-type endopeptidase activity"/>
    <property type="evidence" value="ECO:0007669"/>
    <property type="project" value="UniProtKB-KW"/>
</dbReference>
<evidence type="ECO:0000256" key="5">
    <source>
        <dbReference type="ARBA" id="ARBA00023180"/>
    </source>
</evidence>
<proteinExistence type="inferred from homology"/>
<accession>A0A7I8K1M0</accession>
<organism evidence="9 10">
    <name type="scientific">Spirodela intermedia</name>
    <name type="common">Intermediate duckweed</name>
    <dbReference type="NCBI Taxonomy" id="51605"/>
    <lineage>
        <taxon>Eukaryota</taxon>
        <taxon>Viridiplantae</taxon>
        <taxon>Streptophyta</taxon>
        <taxon>Embryophyta</taxon>
        <taxon>Tracheophyta</taxon>
        <taxon>Spermatophyta</taxon>
        <taxon>Magnoliopsida</taxon>
        <taxon>Liliopsida</taxon>
        <taxon>Araceae</taxon>
        <taxon>Lemnoideae</taxon>
        <taxon>Spirodela</taxon>
    </lineage>
</organism>
<keyword evidence="2" id="KW-0645">Protease</keyword>
<dbReference type="PANTHER" id="PTHR47965:SF77">
    <property type="entry name" value="ASPARTIC PROTEINASE PCS1"/>
    <property type="match status" value="1"/>
</dbReference>
<evidence type="ECO:0000256" key="7">
    <source>
        <dbReference type="SAM" id="SignalP"/>
    </source>
</evidence>
<dbReference type="Pfam" id="PF14541">
    <property type="entry name" value="TAXi_C"/>
    <property type="match status" value="1"/>
</dbReference>
<dbReference type="InterPro" id="IPR001969">
    <property type="entry name" value="Aspartic_peptidase_AS"/>
</dbReference>
<dbReference type="Gene3D" id="2.40.70.10">
    <property type="entry name" value="Acid Proteases"/>
    <property type="match status" value="2"/>
</dbReference>
<dbReference type="GO" id="GO:0006508">
    <property type="term" value="P:proteolysis"/>
    <property type="evidence" value="ECO:0007669"/>
    <property type="project" value="UniProtKB-KW"/>
</dbReference>
<dbReference type="PROSITE" id="PS51767">
    <property type="entry name" value="PEPTIDASE_A1"/>
    <property type="match status" value="1"/>
</dbReference>
<evidence type="ECO:0000313" key="10">
    <source>
        <dbReference type="Proteomes" id="UP000663760"/>
    </source>
</evidence>